<dbReference type="Proteomes" id="UP001458946">
    <property type="component" value="Unassembled WGS sequence"/>
</dbReference>
<feature type="chain" id="PRO_5045870918" evidence="1">
    <location>
        <begin position="22"/>
        <end position="42"/>
    </location>
</feature>
<protein>
    <submittedName>
        <fullName evidence="2">Uncharacterized protein</fullName>
    </submittedName>
</protein>
<gene>
    <name evidence="2" type="ORF">Dxin01_02924</name>
</gene>
<dbReference type="EMBL" id="BAABRN010000040">
    <property type="protein sequence ID" value="GAA5503175.1"/>
    <property type="molecule type" value="Genomic_DNA"/>
</dbReference>
<keyword evidence="1" id="KW-0732">Signal</keyword>
<feature type="signal peptide" evidence="1">
    <location>
        <begin position="1"/>
        <end position="21"/>
    </location>
</feature>
<evidence type="ECO:0000256" key="1">
    <source>
        <dbReference type="SAM" id="SignalP"/>
    </source>
</evidence>
<organism evidence="2 3">
    <name type="scientific">Deinococcus xinjiangensis</name>
    <dbReference type="NCBI Taxonomy" id="457454"/>
    <lineage>
        <taxon>Bacteria</taxon>
        <taxon>Thermotogati</taxon>
        <taxon>Deinococcota</taxon>
        <taxon>Deinococci</taxon>
        <taxon>Deinococcales</taxon>
        <taxon>Deinococcaceae</taxon>
        <taxon>Deinococcus</taxon>
    </lineage>
</organism>
<proteinExistence type="predicted"/>
<keyword evidence="3" id="KW-1185">Reference proteome</keyword>
<evidence type="ECO:0000313" key="3">
    <source>
        <dbReference type="Proteomes" id="UP001458946"/>
    </source>
</evidence>
<dbReference type="RefSeq" id="WP_353543147.1">
    <property type="nucleotide sequence ID" value="NZ_BAABRN010000040.1"/>
</dbReference>
<reference evidence="2 3" key="1">
    <citation type="submission" date="2024-02" db="EMBL/GenBank/DDBJ databases">
        <title>Deinococcus xinjiangensis NBRC 107630.</title>
        <authorList>
            <person name="Ichikawa N."/>
            <person name="Katano-Makiyama Y."/>
            <person name="Hidaka K."/>
        </authorList>
    </citation>
    <scope>NUCLEOTIDE SEQUENCE [LARGE SCALE GENOMIC DNA]</scope>
    <source>
        <strain evidence="2 3">NBRC 107630</strain>
    </source>
</reference>
<sequence length="42" mass="4210">MKKLVLLGVLLAGAFGVKAQAWVNHAPAPVLADEGGSRPIGG</sequence>
<evidence type="ECO:0000313" key="2">
    <source>
        <dbReference type="EMBL" id="GAA5503175.1"/>
    </source>
</evidence>
<accession>A0ABP9VD64</accession>
<comment type="caution">
    <text evidence="2">The sequence shown here is derived from an EMBL/GenBank/DDBJ whole genome shotgun (WGS) entry which is preliminary data.</text>
</comment>
<name>A0ABP9VD64_9DEIO</name>